<dbReference type="PANTHER" id="PTHR37610">
    <property type="entry name" value="CCHC-TYPE DOMAIN-CONTAINING PROTEIN"/>
    <property type="match status" value="1"/>
</dbReference>
<feature type="compositionally biased region" description="Polar residues" evidence="1">
    <location>
        <begin position="1"/>
        <end position="28"/>
    </location>
</feature>
<proteinExistence type="predicted"/>
<evidence type="ECO:0000313" key="4">
    <source>
        <dbReference type="Proteomes" id="UP001054252"/>
    </source>
</evidence>
<dbReference type="Proteomes" id="UP001054252">
    <property type="component" value="Unassembled WGS sequence"/>
</dbReference>
<name>A0AAV5MDI3_9ROSI</name>
<evidence type="ECO:0000313" key="3">
    <source>
        <dbReference type="EMBL" id="GKV47881.1"/>
    </source>
</evidence>
<protein>
    <recommendedName>
        <fullName evidence="2">Retrotransposon Copia-like N-terminal domain-containing protein</fullName>
    </recommendedName>
</protein>
<gene>
    <name evidence="3" type="ORF">SLEP1_g54736</name>
</gene>
<evidence type="ECO:0000256" key="1">
    <source>
        <dbReference type="SAM" id="MobiDB-lite"/>
    </source>
</evidence>
<accession>A0AAV5MDI3</accession>
<dbReference type="PANTHER" id="PTHR37610:SF97">
    <property type="entry name" value="RETROTRANSPOSON GAG DOMAIN-CONTAINING PROTEIN"/>
    <property type="match status" value="1"/>
</dbReference>
<feature type="domain" description="Retrotransposon Copia-like N-terminal" evidence="2">
    <location>
        <begin position="33"/>
        <end position="76"/>
    </location>
</feature>
<dbReference type="InterPro" id="IPR029472">
    <property type="entry name" value="Copia-like_N"/>
</dbReference>
<evidence type="ECO:0000259" key="2">
    <source>
        <dbReference type="Pfam" id="PF14244"/>
    </source>
</evidence>
<dbReference type="AlphaFoldDB" id="A0AAV5MDI3"/>
<feature type="region of interest" description="Disordered" evidence="1">
    <location>
        <begin position="1"/>
        <end position="32"/>
    </location>
</feature>
<reference evidence="3 4" key="1">
    <citation type="journal article" date="2021" name="Commun. Biol.">
        <title>The genome of Shorea leprosula (Dipterocarpaceae) highlights the ecological relevance of drought in aseasonal tropical rainforests.</title>
        <authorList>
            <person name="Ng K.K.S."/>
            <person name="Kobayashi M.J."/>
            <person name="Fawcett J.A."/>
            <person name="Hatakeyama M."/>
            <person name="Paape T."/>
            <person name="Ng C.H."/>
            <person name="Ang C.C."/>
            <person name="Tnah L.H."/>
            <person name="Lee C.T."/>
            <person name="Nishiyama T."/>
            <person name="Sese J."/>
            <person name="O'Brien M.J."/>
            <person name="Copetti D."/>
            <person name="Mohd Noor M.I."/>
            <person name="Ong R.C."/>
            <person name="Putra M."/>
            <person name="Sireger I.Z."/>
            <person name="Indrioko S."/>
            <person name="Kosugi Y."/>
            <person name="Izuno A."/>
            <person name="Isagi Y."/>
            <person name="Lee S.L."/>
            <person name="Shimizu K.K."/>
        </authorList>
    </citation>
    <scope>NUCLEOTIDE SEQUENCE [LARGE SCALE GENOMIC DNA]</scope>
    <source>
        <strain evidence="3">214</strain>
    </source>
</reference>
<dbReference type="EMBL" id="BPVZ01000239">
    <property type="protein sequence ID" value="GKV47881.1"/>
    <property type="molecule type" value="Genomic_DNA"/>
</dbReference>
<organism evidence="3 4">
    <name type="scientific">Rubroshorea leprosula</name>
    <dbReference type="NCBI Taxonomy" id="152421"/>
    <lineage>
        <taxon>Eukaryota</taxon>
        <taxon>Viridiplantae</taxon>
        <taxon>Streptophyta</taxon>
        <taxon>Embryophyta</taxon>
        <taxon>Tracheophyta</taxon>
        <taxon>Spermatophyta</taxon>
        <taxon>Magnoliopsida</taxon>
        <taxon>eudicotyledons</taxon>
        <taxon>Gunneridae</taxon>
        <taxon>Pentapetalae</taxon>
        <taxon>rosids</taxon>
        <taxon>malvids</taxon>
        <taxon>Malvales</taxon>
        <taxon>Dipterocarpaceae</taxon>
        <taxon>Rubroshorea</taxon>
    </lineage>
</organism>
<keyword evidence="4" id="KW-1185">Reference proteome</keyword>
<sequence>MASDDPPNSINRSGNQTTDFSSIDQYNNPFYLHPSDNPGNMLVSTPLTDDNYATWRRAVIIALTAKNKLSFVDGNLP</sequence>
<dbReference type="Pfam" id="PF14244">
    <property type="entry name" value="Retrotran_gag_3"/>
    <property type="match status" value="1"/>
</dbReference>
<comment type="caution">
    <text evidence="3">The sequence shown here is derived from an EMBL/GenBank/DDBJ whole genome shotgun (WGS) entry which is preliminary data.</text>
</comment>